<dbReference type="RefSeq" id="XP_067068077.1">
    <property type="nucleotide sequence ID" value="XM_067210870.1"/>
</dbReference>
<sequence>MGTTSSSPSSSSLNQSSSSSLIIAEKVQTQPESDNDKVQCLLKWTHGGNEVFVVGSFNKWNIDEKIKLYRNGHDHITVVELSKDIHCYKYIVDGEWRYSIDDCIETDDNGNVNNIIDLRNYRTPQYFIPNEYYQIKYAHYHQNMPLEYPADAPALPLLLRKSKCPLEVCNNLHTPFHCISNHIYYDSMIQDIFGPYMVTFCVTRRWQGADNIPHETKCYQRYTTLLYATIRNSDADFNYISTSRSYNRYDNHREHIQQIDGEDKYYSVRMRVLTELFASIFL</sequence>
<dbReference type="Pfam" id="PF16561">
    <property type="entry name" value="AMPK1_CBM"/>
    <property type="match status" value="1"/>
</dbReference>
<gene>
    <name evidence="3" type="ORF">cand_006290</name>
</gene>
<evidence type="ECO:0000313" key="4">
    <source>
        <dbReference type="Proteomes" id="UP000186804"/>
    </source>
</evidence>
<dbReference type="PANTHER" id="PTHR10343:SF84">
    <property type="entry name" value="5'-AMP-ACTIVATED PROTEIN KINASE SUBUNIT BETA-1"/>
    <property type="match status" value="1"/>
</dbReference>
<dbReference type="GO" id="GO:0007165">
    <property type="term" value="P:signal transduction"/>
    <property type="evidence" value="ECO:0007669"/>
    <property type="project" value="TreeGrafter"/>
</dbReference>
<dbReference type="PANTHER" id="PTHR10343">
    <property type="entry name" value="5'-AMP-ACTIVATED PROTEIN KINASE , BETA SUBUNIT"/>
    <property type="match status" value="1"/>
</dbReference>
<reference evidence="3 4" key="1">
    <citation type="submission" date="2016-10" db="EMBL/GenBank/DDBJ databases">
        <title>Reductive evolution of mitochondrial metabolism and differential evolution of invasion-related proteins in Cryptosporidium.</title>
        <authorList>
            <person name="Liu S."/>
            <person name="Roellig D.M."/>
            <person name="Guo Y."/>
            <person name="Li N."/>
            <person name="Frace M.A."/>
            <person name="Tang K."/>
            <person name="Zhang L."/>
            <person name="Feng Y."/>
            <person name="Xiao L."/>
        </authorList>
    </citation>
    <scope>NUCLEOTIDE SEQUENCE [LARGE SCALE GENOMIC DNA]</scope>
    <source>
        <strain evidence="3">30847</strain>
    </source>
</reference>
<dbReference type="Gene3D" id="2.60.40.10">
    <property type="entry name" value="Immunoglobulins"/>
    <property type="match status" value="1"/>
</dbReference>
<protein>
    <recommendedName>
        <fullName evidence="2">AMP-activated protein kinase glycogen-binding domain-containing protein</fullName>
    </recommendedName>
</protein>
<dbReference type="InterPro" id="IPR014756">
    <property type="entry name" value="Ig_E-set"/>
</dbReference>
<dbReference type="InterPro" id="IPR050827">
    <property type="entry name" value="CRP1_MDG1_kinase"/>
</dbReference>
<dbReference type="GO" id="GO:0005737">
    <property type="term" value="C:cytoplasm"/>
    <property type="evidence" value="ECO:0007669"/>
    <property type="project" value="TreeGrafter"/>
</dbReference>
<evidence type="ECO:0000256" key="1">
    <source>
        <dbReference type="ARBA" id="ARBA00010926"/>
    </source>
</evidence>
<dbReference type="InterPro" id="IPR013783">
    <property type="entry name" value="Ig-like_fold"/>
</dbReference>
<feature type="domain" description="AMP-activated protein kinase glycogen-binding" evidence="2">
    <location>
        <begin position="39"/>
        <end position="119"/>
    </location>
</feature>
<organism evidence="3 4">
    <name type="scientific">Cryptosporidium andersoni</name>
    <dbReference type="NCBI Taxonomy" id="117008"/>
    <lineage>
        <taxon>Eukaryota</taxon>
        <taxon>Sar</taxon>
        <taxon>Alveolata</taxon>
        <taxon>Apicomplexa</taxon>
        <taxon>Conoidasida</taxon>
        <taxon>Coccidia</taxon>
        <taxon>Eucoccidiorida</taxon>
        <taxon>Eimeriorina</taxon>
        <taxon>Cryptosporidiidae</taxon>
        <taxon>Cryptosporidium</taxon>
    </lineage>
</organism>
<evidence type="ECO:0000313" key="3">
    <source>
        <dbReference type="EMBL" id="OII76231.1"/>
    </source>
</evidence>
<dbReference type="InterPro" id="IPR032640">
    <property type="entry name" value="AMPK1_CBM"/>
</dbReference>
<keyword evidence="4" id="KW-1185">Reference proteome</keyword>
<dbReference type="GO" id="GO:0019901">
    <property type="term" value="F:protein kinase binding"/>
    <property type="evidence" value="ECO:0007669"/>
    <property type="project" value="TreeGrafter"/>
</dbReference>
<dbReference type="GO" id="GO:0031588">
    <property type="term" value="C:nucleotide-activated protein kinase complex"/>
    <property type="evidence" value="ECO:0007669"/>
    <property type="project" value="TreeGrafter"/>
</dbReference>
<dbReference type="CDD" id="cd02859">
    <property type="entry name" value="E_set_AMPKbeta_like_N"/>
    <property type="match status" value="1"/>
</dbReference>
<dbReference type="Proteomes" id="UP000186804">
    <property type="component" value="Unassembled WGS sequence"/>
</dbReference>
<evidence type="ECO:0000259" key="2">
    <source>
        <dbReference type="Pfam" id="PF16561"/>
    </source>
</evidence>
<comment type="caution">
    <text evidence="3">The sequence shown here is derived from an EMBL/GenBank/DDBJ whole genome shotgun (WGS) entry which is preliminary data.</text>
</comment>
<dbReference type="GeneID" id="92364814"/>
<dbReference type="EMBL" id="LRBS01000067">
    <property type="protein sequence ID" value="OII76231.1"/>
    <property type="molecule type" value="Genomic_DNA"/>
</dbReference>
<dbReference type="OrthoDB" id="531008at2759"/>
<dbReference type="VEuPathDB" id="CryptoDB:cand_006290"/>
<proteinExistence type="inferred from homology"/>
<comment type="similarity">
    <text evidence="1">Belongs to the 5'-AMP-activated protein kinase beta subunit family.</text>
</comment>
<name>A0A1J4MQ92_9CRYT</name>
<dbReference type="SUPFAM" id="SSF81296">
    <property type="entry name" value="E set domains"/>
    <property type="match status" value="1"/>
</dbReference>
<accession>A0A1J4MQ92</accession>
<dbReference type="GO" id="GO:0005634">
    <property type="term" value="C:nucleus"/>
    <property type="evidence" value="ECO:0007669"/>
    <property type="project" value="TreeGrafter"/>
</dbReference>
<dbReference type="AlphaFoldDB" id="A0A1J4MQ92"/>